<reference evidence="13" key="1">
    <citation type="submission" date="2025-08" db="UniProtKB">
        <authorList>
            <consortium name="RefSeq"/>
        </authorList>
    </citation>
    <scope>IDENTIFICATION</scope>
</reference>
<evidence type="ECO:0000256" key="7">
    <source>
        <dbReference type="ARBA" id="ARBA00023170"/>
    </source>
</evidence>
<dbReference type="CDD" id="cd15419">
    <property type="entry name" value="7tmA_OR9K2-like"/>
    <property type="match status" value="1"/>
</dbReference>
<evidence type="ECO:0000256" key="2">
    <source>
        <dbReference type="ARBA" id="ARBA00004141"/>
    </source>
</evidence>
<evidence type="ECO:0000313" key="12">
    <source>
        <dbReference type="Proteomes" id="UP000694910"/>
    </source>
</evidence>
<keyword evidence="12" id="KW-1185">Reference proteome</keyword>
<dbReference type="PROSITE" id="PS00237">
    <property type="entry name" value="G_PROTEIN_RECEP_F1_1"/>
    <property type="match status" value="1"/>
</dbReference>
<feature type="transmembrane region" description="Helical" evidence="10">
    <location>
        <begin position="203"/>
        <end position="229"/>
    </location>
</feature>
<dbReference type="Proteomes" id="UP000694910">
    <property type="component" value="Unplaced"/>
</dbReference>
<dbReference type="GeneID" id="101401742"/>
<name>A0ABM0HL10_CERSS</name>
<accession>A0ABM0HL10</accession>
<dbReference type="Gene3D" id="1.20.1070.10">
    <property type="entry name" value="Rhodopsin 7-helix transmembrane proteins"/>
    <property type="match status" value="1"/>
</dbReference>
<feature type="transmembrane region" description="Helical" evidence="10">
    <location>
        <begin position="241"/>
        <end position="262"/>
    </location>
</feature>
<evidence type="ECO:0000256" key="8">
    <source>
        <dbReference type="ARBA" id="ARBA00023224"/>
    </source>
</evidence>
<organism evidence="12 13">
    <name type="scientific">Ceratotherium simum simum</name>
    <name type="common">Southern white rhinoceros</name>
    <dbReference type="NCBI Taxonomy" id="73337"/>
    <lineage>
        <taxon>Eukaryota</taxon>
        <taxon>Metazoa</taxon>
        <taxon>Chordata</taxon>
        <taxon>Craniata</taxon>
        <taxon>Vertebrata</taxon>
        <taxon>Euteleostomi</taxon>
        <taxon>Mammalia</taxon>
        <taxon>Eutheria</taxon>
        <taxon>Laurasiatheria</taxon>
        <taxon>Perissodactyla</taxon>
        <taxon>Rhinocerotidae</taxon>
        <taxon>Ceratotherium</taxon>
    </lineage>
</organism>
<comment type="similarity">
    <text evidence="9">Belongs to the G-protein coupled receptor 1 family.</text>
</comment>
<feature type="transmembrane region" description="Helical" evidence="10">
    <location>
        <begin position="28"/>
        <end position="51"/>
    </location>
</feature>
<sequence length="313" mass="35121">MGDRGTTNHSEVTDFILVGFRVRPELHILLFLIFLLVYAMVLLGNAGMVAVIMTDPRLNTPMYFFLGNLSFVDLFYSSVIAPKALINFWSESKSISFAGCVTQFFLFALFIVTEGFLLAAMAYDRFIAICNPLLYSVQMSTRLCSQLVAGSYFCGCISSVLQTSMTFTLSFCASRTIDHFYCDTRPLQRLSCSDIFINKMVSFSLASVITLPIIMVIIVSYLYIVSTVLKTRSSEGRKKAFSTCSSHLGVVSVLYGAVFFMYLTPDRFPELSKVASLCYTLVTPMLNPLIYSLRNKDVKEALKKFLEKKNTIL</sequence>
<keyword evidence="7 9" id="KW-0675">Receptor</keyword>
<evidence type="ECO:0000256" key="1">
    <source>
        <dbReference type="ARBA" id="ARBA00003929"/>
    </source>
</evidence>
<gene>
    <name evidence="13" type="primary">LOC101401742</name>
</gene>
<evidence type="ECO:0000256" key="9">
    <source>
        <dbReference type="RuleBase" id="RU000688"/>
    </source>
</evidence>
<keyword evidence="8 9" id="KW-0807">Transducer</keyword>
<evidence type="ECO:0000313" key="13">
    <source>
        <dbReference type="RefSeq" id="XP_004429227.1"/>
    </source>
</evidence>
<proteinExistence type="inferred from homology"/>
<dbReference type="PRINTS" id="PR00237">
    <property type="entry name" value="GPCRRHODOPSN"/>
</dbReference>
<evidence type="ECO:0000256" key="4">
    <source>
        <dbReference type="ARBA" id="ARBA00022989"/>
    </source>
</evidence>
<keyword evidence="6 10" id="KW-0472">Membrane</keyword>
<feature type="transmembrane region" description="Helical" evidence="10">
    <location>
        <begin position="143"/>
        <end position="161"/>
    </location>
</feature>
<keyword evidence="10" id="KW-0552">Olfaction</keyword>
<dbReference type="RefSeq" id="XP_004429227.1">
    <property type="nucleotide sequence ID" value="XM_004429170.1"/>
</dbReference>
<keyword evidence="5 9" id="KW-0297">G-protein coupled receptor</keyword>
<feature type="domain" description="G-protein coupled receptors family 1 profile" evidence="11">
    <location>
        <begin position="44"/>
        <end position="291"/>
    </location>
</feature>
<evidence type="ECO:0000256" key="5">
    <source>
        <dbReference type="ARBA" id="ARBA00023040"/>
    </source>
</evidence>
<comment type="function">
    <text evidence="1">Putative odorant or sperm cell receptor.</text>
</comment>
<feature type="transmembrane region" description="Helical" evidence="10">
    <location>
        <begin position="101"/>
        <end position="123"/>
    </location>
</feature>
<evidence type="ECO:0000256" key="3">
    <source>
        <dbReference type="ARBA" id="ARBA00022692"/>
    </source>
</evidence>
<dbReference type="Pfam" id="PF13853">
    <property type="entry name" value="7tm_4"/>
    <property type="match status" value="1"/>
</dbReference>
<keyword evidence="3 9" id="KW-0812">Transmembrane</keyword>
<dbReference type="InterPro" id="IPR000276">
    <property type="entry name" value="GPCR_Rhodpsn"/>
</dbReference>
<comment type="subcellular location">
    <subcellularLocation>
        <location evidence="10">Cell membrane</location>
        <topology evidence="10">Multi-pass membrane protein</topology>
    </subcellularLocation>
    <subcellularLocation>
        <location evidence="2">Membrane</location>
        <topology evidence="2">Multi-pass membrane protein</topology>
    </subcellularLocation>
</comment>
<feature type="transmembrane region" description="Helical" evidence="10">
    <location>
        <begin position="274"/>
        <end position="293"/>
    </location>
</feature>
<feature type="transmembrane region" description="Helical" evidence="10">
    <location>
        <begin position="63"/>
        <end position="81"/>
    </location>
</feature>
<dbReference type="PRINTS" id="PR00245">
    <property type="entry name" value="OLFACTORYR"/>
</dbReference>
<dbReference type="PROSITE" id="PS50262">
    <property type="entry name" value="G_PROTEIN_RECEP_F1_2"/>
    <property type="match status" value="1"/>
</dbReference>
<protein>
    <recommendedName>
        <fullName evidence="10">Olfactory receptor</fullName>
    </recommendedName>
</protein>
<keyword evidence="10" id="KW-1003">Cell membrane</keyword>
<dbReference type="InterPro" id="IPR017452">
    <property type="entry name" value="GPCR_Rhodpsn_7TM"/>
</dbReference>
<keyword evidence="10" id="KW-0716">Sensory transduction</keyword>
<dbReference type="SUPFAM" id="SSF81321">
    <property type="entry name" value="Family A G protein-coupled receptor-like"/>
    <property type="match status" value="1"/>
</dbReference>
<dbReference type="InterPro" id="IPR000725">
    <property type="entry name" value="Olfact_rcpt"/>
</dbReference>
<keyword evidence="4 10" id="KW-1133">Transmembrane helix</keyword>
<evidence type="ECO:0000259" key="11">
    <source>
        <dbReference type="PROSITE" id="PS50262"/>
    </source>
</evidence>
<dbReference type="PANTHER" id="PTHR48018">
    <property type="entry name" value="OLFACTORY RECEPTOR"/>
    <property type="match status" value="1"/>
</dbReference>
<evidence type="ECO:0000256" key="10">
    <source>
        <dbReference type="RuleBase" id="RU363047"/>
    </source>
</evidence>
<evidence type="ECO:0000256" key="6">
    <source>
        <dbReference type="ARBA" id="ARBA00023136"/>
    </source>
</evidence>